<dbReference type="SUPFAM" id="SSF160574">
    <property type="entry name" value="BT0923-like"/>
    <property type="match status" value="1"/>
</dbReference>
<evidence type="ECO:0000313" key="1">
    <source>
        <dbReference type="EMBL" id="KEO75390.1"/>
    </source>
</evidence>
<dbReference type="AlphaFoldDB" id="A0A074L4H0"/>
<gene>
    <name evidence="1" type="ORF">EL17_01475</name>
</gene>
<proteinExistence type="predicted"/>
<sequence>MKYWILIFFFNLILGVSAIAQQDTISRIQQVTRIAPQLLPQSIRDAIENDHNDKQAELTSAEEISQNGQLLYRVNFIKDDEPYSITYDINGQNINKKKILPLWSSYH</sequence>
<evidence type="ECO:0008006" key="3">
    <source>
        <dbReference type="Google" id="ProtNLM"/>
    </source>
</evidence>
<accession>A0A074L4H0</accession>
<organism evidence="1 2">
    <name type="scientific">Anditalea andensis</name>
    <dbReference type="NCBI Taxonomy" id="1048983"/>
    <lineage>
        <taxon>Bacteria</taxon>
        <taxon>Pseudomonadati</taxon>
        <taxon>Bacteroidota</taxon>
        <taxon>Cytophagia</taxon>
        <taxon>Cytophagales</taxon>
        <taxon>Cytophagaceae</taxon>
        <taxon>Anditalea</taxon>
    </lineage>
</organism>
<protein>
    <recommendedName>
        <fullName evidence="3">PepSY domain-containing protein</fullName>
    </recommendedName>
</protein>
<keyword evidence="2" id="KW-1185">Reference proteome</keyword>
<dbReference type="EMBL" id="JMIH01000012">
    <property type="protein sequence ID" value="KEO75390.1"/>
    <property type="molecule type" value="Genomic_DNA"/>
</dbReference>
<comment type="caution">
    <text evidence="1">The sequence shown here is derived from an EMBL/GenBank/DDBJ whole genome shotgun (WGS) entry which is preliminary data.</text>
</comment>
<reference evidence="1 2" key="1">
    <citation type="submission" date="2014-04" db="EMBL/GenBank/DDBJ databases">
        <title>Characterization and application of a salt tolerant electro-active bacterium.</title>
        <authorList>
            <person name="Yang L."/>
            <person name="Wei S."/>
            <person name="Tay Q.X.M."/>
        </authorList>
    </citation>
    <scope>NUCLEOTIDE SEQUENCE [LARGE SCALE GENOMIC DNA]</scope>
    <source>
        <strain evidence="1 2">LY1</strain>
    </source>
</reference>
<dbReference type="RefSeq" id="WP_035069886.1">
    <property type="nucleotide sequence ID" value="NZ_JMIH01000012.1"/>
</dbReference>
<dbReference type="Proteomes" id="UP000027821">
    <property type="component" value="Unassembled WGS sequence"/>
</dbReference>
<evidence type="ECO:0000313" key="2">
    <source>
        <dbReference type="Proteomes" id="UP000027821"/>
    </source>
</evidence>
<name>A0A074L4H0_9BACT</name>